<dbReference type="PANTHER" id="PTHR11926">
    <property type="entry name" value="GLUCOSYL/GLUCURONOSYL TRANSFERASES"/>
    <property type="match status" value="1"/>
</dbReference>
<dbReference type="Proteomes" id="UP000824120">
    <property type="component" value="Chromosome 2"/>
</dbReference>
<sequence length="275" mass="31087">METTNVDQALCNCHILAIPYPGRGHINPLMNLCKLIATTSTPNHLLQVSFIVTEEWFSFLKSEQKPDNIKFLTIPNVIPSEKDRSKDLSGFVEAVYTKMEAPIDSILDGISKPNVILVDLYLTWAVRIGERRNIPVASFWLMSPTVFSILHHHQLLLANGHFEANLTEQGEEVVNYIPGIKPICVKDLPPVFYSKYREMLPLILEAVSLLVNKAQYALFTIIEPLESQVIEALQAEIPVPIFTVGPTIPYMDTELYTNKPSPNYLLWLDDQPKDS</sequence>
<dbReference type="Gene3D" id="3.40.50.2000">
    <property type="entry name" value="Glycogen Phosphorylase B"/>
    <property type="match status" value="1"/>
</dbReference>
<dbReference type="GO" id="GO:0080044">
    <property type="term" value="F:quercetin 7-O-glucosyltransferase activity"/>
    <property type="evidence" value="ECO:0007669"/>
    <property type="project" value="TreeGrafter"/>
</dbReference>
<accession>A0A9J6ABY3</accession>
<dbReference type="AlphaFoldDB" id="A0A9J6ABY3"/>
<organism evidence="2 3">
    <name type="scientific">Solanum commersonii</name>
    <name type="common">Commerson's wild potato</name>
    <name type="synonym">Commerson's nightshade</name>
    <dbReference type="NCBI Taxonomy" id="4109"/>
    <lineage>
        <taxon>Eukaryota</taxon>
        <taxon>Viridiplantae</taxon>
        <taxon>Streptophyta</taxon>
        <taxon>Embryophyta</taxon>
        <taxon>Tracheophyta</taxon>
        <taxon>Spermatophyta</taxon>
        <taxon>Magnoliopsida</taxon>
        <taxon>eudicotyledons</taxon>
        <taxon>Gunneridae</taxon>
        <taxon>Pentapetalae</taxon>
        <taxon>asterids</taxon>
        <taxon>lamiids</taxon>
        <taxon>Solanales</taxon>
        <taxon>Solanaceae</taxon>
        <taxon>Solanoideae</taxon>
        <taxon>Solaneae</taxon>
        <taxon>Solanum</taxon>
    </lineage>
</organism>
<comment type="caution">
    <text evidence="2">The sequence shown here is derived from an EMBL/GenBank/DDBJ whole genome shotgun (WGS) entry which is preliminary data.</text>
</comment>
<evidence type="ECO:0000313" key="3">
    <source>
        <dbReference type="Proteomes" id="UP000824120"/>
    </source>
</evidence>
<protein>
    <submittedName>
        <fullName evidence="2">Uncharacterized protein</fullName>
    </submittedName>
</protein>
<name>A0A9J6ABY3_SOLCO</name>
<evidence type="ECO:0000313" key="2">
    <source>
        <dbReference type="EMBL" id="KAG5621795.1"/>
    </source>
</evidence>
<comment type="similarity">
    <text evidence="1">Belongs to the UDP-glycosyltransferase family.</text>
</comment>
<proteinExistence type="inferred from homology"/>
<dbReference type="EMBL" id="JACXVP010000002">
    <property type="protein sequence ID" value="KAG5621795.1"/>
    <property type="molecule type" value="Genomic_DNA"/>
</dbReference>
<gene>
    <name evidence="2" type="ORF">H5410_007013</name>
</gene>
<dbReference type="OrthoDB" id="5835829at2759"/>
<dbReference type="GO" id="GO:0080043">
    <property type="term" value="F:quercetin 3-O-glucosyltransferase activity"/>
    <property type="evidence" value="ECO:0007669"/>
    <property type="project" value="TreeGrafter"/>
</dbReference>
<evidence type="ECO:0000256" key="1">
    <source>
        <dbReference type="ARBA" id="ARBA00009995"/>
    </source>
</evidence>
<dbReference type="SUPFAM" id="SSF53756">
    <property type="entry name" value="UDP-Glycosyltransferase/glycogen phosphorylase"/>
    <property type="match status" value="1"/>
</dbReference>
<keyword evidence="3" id="KW-1185">Reference proteome</keyword>
<dbReference type="PANTHER" id="PTHR11926:SF774">
    <property type="entry name" value="UDP-GLYCOSYLTRANSFERASE 85A1-RELATED"/>
    <property type="match status" value="1"/>
</dbReference>
<reference evidence="2 3" key="1">
    <citation type="submission" date="2020-09" db="EMBL/GenBank/DDBJ databases">
        <title>De no assembly of potato wild relative species, Solanum commersonii.</title>
        <authorList>
            <person name="Cho K."/>
        </authorList>
    </citation>
    <scope>NUCLEOTIDE SEQUENCE [LARGE SCALE GENOMIC DNA]</scope>
    <source>
        <strain evidence="2">LZ3.2</strain>
        <tissue evidence="2">Leaf</tissue>
    </source>
</reference>
<feature type="non-terminal residue" evidence="2">
    <location>
        <position position="275"/>
    </location>
</feature>